<dbReference type="GO" id="GO:0003723">
    <property type="term" value="F:RNA binding"/>
    <property type="evidence" value="ECO:0007669"/>
    <property type="project" value="UniProtKB-KW"/>
</dbReference>
<dbReference type="GO" id="GO:0000179">
    <property type="term" value="F:rRNA (adenine-N6,N6-)-dimethyltransferase activity"/>
    <property type="evidence" value="ECO:0007669"/>
    <property type="project" value="InterPro"/>
</dbReference>
<dbReference type="PANTHER" id="PTHR11727:SF7">
    <property type="entry name" value="DIMETHYLADENOSINE TRANSFERASE-RELATED"/>
    <property type="match status" value="1"/>
</dbReference>
<dbReference type="SMART" id="SM00650">
    <property type="entry name" value="rADc"/>
    <property type="match status" value="1"/>
</dbReference>
<keyword evidence="6" id="KW-0694">RNA-binding</keyword>
<evidence type="ECO:0000256" key="5">
    <source>
        <dbReference type="ARBA" id="ARBA00022691"/>
    </source>
</evidence>
<dbReference type="GO" id="GO:0005829">
    <property type="term" value="C:cytosol"/>
    <property type="evidence" value="ECO:0007669"/>
    <property type="project" value="TreeGrafter"/>
</dbReference>
<dbReference type="SUPFAM" id="SSF53335">
    <property type="entry name" value="S-adenosyl-L-methionine-dependent methyltransferases"/>
    <property type="match status" value="1"/>
</dbReference>
<evidence type="ECO:0000313" key="8">
    <source>
        <dbReference type="EMBL" id="SUZ49124.1"/>
    </source>
</evidence>
<evidence type="ECO:0000259" key="7">
    <source>
        <dbReference type="SMART" id="SM00650"/>
    </source>
</evidence>
<reference evidence="8" key="1">
    <citation type="submission" date="2018-05" db="EMBL/GenBank/DDBJ databases">
        <authorList>
            <person name="Lanie J.A."/>
            <person name="Ng W.-L."/>
            <person name="Kazmierczak K.M."/>
            <person name="Andrzejewski T.M."/>
            <person name="Davidsen T.M."/>
            <person name="Wayne K.J."/>
            <person name="Tettelin H."/>
            <person name="Glass J.I."/>
            <person name="Rusch D."/>
            <person name="Podicherti R."/>
            <person name="Tsui H.-C.T."/>
            <person name="Winkler M.E."/>
        </authorList>
    </citation>
    <scope>NUCLEOTIDE SEQUENCE</scope>
</reference>
<dbReference type="InterPro" id="IPR023165">
    <property type="entry name" value="rRNA_Ade_diMease-like_C"/>
</dbReference>
<dbReference type="PROSITE" id="PS01131">
    <property type="entry name" value="RRNA_A_DIMETH"/>
    <property type="match status" value="1"/>
</dbReference>
<evidence type="ECO:0000256" key="6">
    <source>
        <dbReference type="ARBA" id="ARBA00022884"/>
    </source>
</evidence>
<keyword evidence="4" id="KW-0808">Transferase</keyword>
<dbReference type="InterPro" id="IPR001737">
    <property type="entry name" value="KsgA/Erm"/>
</dbReference>
<dbReference type="PANTHER" id="PTHR11727">
    <property type="entry name" value="DIMETHYLADENOSINE TRANSFERASE"/>
    <property type="match status" value="1"/>
</dbReference>
<accession>A0A381N4Y0</accession>
<dbReference type="Gene3D" id="1.10.8.100">
    <property type="entry name" value="Ribosomal RNA adenine dimethylase-like, domain 2"/>
    <property type="match status" value="1"/>
</dbReference>
<keyword evidence="1" id="KW-0963">Cytoplasm</keyword>
<dbReference type="HAMAP" id="MF_00607">
    <property type="entry name" value="16SrRNA_methyltr_A"/>
    <property type="match status" value="1"/>
</dbReference>
<protein>
    <recommendedName>
        <fullName evidence="7">Ribosomal RNA adenine methylase transferase N-terminal domain-containing protein</fullName>
    </recommendedName>
</protein>
<dbReference type="Gene3D" id="3.40.50.150">
    <property type="entry name" value="Vaccinia Virus protein VP39"/>
    <property type="match status" value="1"/>
</dbReference>
<gene>
    <name evidence="8" type="ORF">METZ01_LOCUS1978</name>
</gene>
<proteinExistence type="inferred from homology"/>
<name>A0A381N4Y0_9ZZZZ</name>
<evidence type="ECO:0000256" key="1">
    <source>
        <dbReference type="ARBA" id="ARBA00022490"/>
    </source>
</evidence>
<dbReference type="InterPro" id="IPR011530">
    <property type="entry name" value="rRNA_adenine_dimethylase"/>
</dbReference>
<evidence type="ECO:0000256" key="4">
    <source>
        <dbReference type="ARBA" id="ARBA00022679"/>
    </source>
</evidence>
<evidence type="ECO:0000256" key="3">
    <source>
        <dbReference type="ARBA" id="ARBA00022603"/>
    </source>
</evidence>
<keyword evidence="2" id="KW-0698">rRNA processing</keyword>
<dbReference type="AlphaFoldDB" id="A0A381N4Y0"/>
<sequence>MARSINSAKKSLGQHFLHDGNVLRKIVNAAKVDETDHILEIGPGKGHLTKKLLLKGCSVTAIELDHDLVIGPLTDIASNPKLEIVEGDARTVDLKNFIANTTQFKLVANLPYNAGTNILRSILLSDLPPQLSVVMLQKEVARNITASRGKSNILSSFFQAYYHTNFHFNVQPRSFNPQPKVMSGVISLERKESPLLPKCLHHDYFLFLTCGFAAPRKQLHNSLSQGLKISIPEVKDVSSQLGLNSELRPAALGVEEWVAVFKKFHGIKYIPKPQ</sequence>
<dbReference type="InterPro" id="IPR020596">
    <property type="entry name" value="rRNA_Ade_Mease_Trfase_CS"/>
</dbReference>
<organism evidence="8">
    <name type="scientific">marine metagenome</name>
    <dbReference type="NCBI Taxonomy" id="408172"/>
    <lineage>
        <taxon>unclassified sequences</taxon>
        <taxon>metagenomes</taxon>
        <taxon>ecological metagenomes</taxon>
    </lineage>
</organism>
<dbReference type="NCBIfam" id="TIGR00755">
    <property type="entry name" value="ksgA"/>
    <property type="match status" value="1"/>
</dbReference>
<dbReference type="EMBL" id="UINC01000104">
    <property type="protein sequence ID" value="SUZ49124.1"/>
    <property type="molecule type" value="Genomic_DNA"/>
</dbReference>
<keyword evidence="5" id="KW-0949">S-adenosyl-L-methionine</keyword>
<dbReference type="InterPro" id="IPR020598">
    <property type="entry name" value="rRNA_Ade_methylase_Trfase_N"/>
</dbReference>
<evidence type="ECO:0000256" key="2">
    <source>
        <dbReference type="ARBA" id="ARBA00022552"/>
    </source>
</evidence>
<dbReference type="Pfam" id="PF00398">
    <property type="entry name" value="RrnaAD"/>
    <property type="match status" value="1"/>
</dbReference>
<dbReference type="InterPro" id="IPR029063">
    <property type="entry name" value="SAM-dependent_MTases_sf"/>
</dbReference>
<dbReference type="PROSITE" id="PS51689">
    <property type="entry name" value="SAM_RNA_A_N6_MT"/>
    <property type="match status" value="1"/>
</dbReference>
<keyword evidence="3" id="KW-0489">Methyltransferase</keyword>
<feature type="domain" description="Ribosomal RNA adenine methylase transferase N-terminal" evidence="7">
    <location>
        <begin position="22"/>
        <end position="192"/>
    </location>
</feature>